<dbReference type="PANTHER" id="PTHR47117">
    <property type="entry name" value="STAR-RELATED LIPID TRANSFER PROTEIN 9"/>
    <property type="match status" value="1"/>
</dbReference>
<organism evidence="14 15">
    <name type="scientific">Pan troglodytes</name>
    <name type="common">Chimpanzee</name>
    <dbReference type="NCBI Taxonomy" id="9598"/>
    <lineage>
        <taxon>Eukaryota</taxon>
        <taxon>Metazoa</taxon>
        <taxon>Chordata</taxon>
        <taxon>Craniata</taxon>
        <taxon>Vertebrata</taxon>
        <taxon>Euteleostomi</taxon>
        <taxon>Mammalia</taxon>
        <taxon>Eutheria</taxon>
        <taxon>Euarchontoglires</taxon>
        <taxon>Primates</taxon>
        <taxon>Haplorrhini</taxon>
        <taxon>Catarrhini</taxon>
        <taxon>Hominidae</taxon>
        <taxon>Pan</taxon>
    </lineage>
</organism>
<dbReference type="InterPro" id="IPR027417">
    <property type="entry name" value="P-loop_NTPase"/>
</dbReference>
<dbReference type="GO" id="GO:0008017">
    <property type="term" value="F:microtubule binding"/>
    <property type="evidence" value="ECO:0007669"/>
    <property type="project" value="InterPro"/>
</dbReference>
<evidence type="ECO:0000256" key="1">
    <source>
        <dbReference type="ARBA" id="ARBA00004245"/>
    </source>
</evidence>
<keyword evidence="9" id="KW-0206">Cytoskeleton</keyword>
<evidence type="ECO:0000256" key="9">
    <source>
        <dbReference type="ARBA" id="ARBA00023212"/>
    </source>
</evidence>
<dbReference type="PRINTS" id="PR00380">
    <property type="entry name" value="KINESINHEAVY"/>
</dbReference>
<dbReference type="EMBL" id="NBAG03000233">
    <property type="protein sequence ID" value="PNI68014.1"/>
    <property type="molecule type" value="Genomic_DNA"/>
</dbReference>
<dbReference type="PROSITE" id="PS00411">
    <property type="entry name" value="KINESIN_MOTOR_1"/>
    <property type="match status" value="1"/>
</dbReference>
<keyword evidence="5 10" id="KW-0547">Nucleotide-binding</keyword>
<dbReference type="Gene3D" id="6.10.250.2520">
    <property type="match status" value="1"/>
</dbReference>
<dbReference type="Gene3D" id="3.40.850.10">
    <property type="entry name" value="Kinesin motor domain"/>
    <property type="match status" value="1"/>
</dbReference>
<feature type="compositionally biased region" description="Polar residues" evidence="11">
    <location>
        <begin position="1263"/>
        <end position="1274"/>
    </location>
</feature>
<dbReference type="Pfam" id="PF16183">
    <property type="entry name" value="Kinesin_assoc"/>
    <property type="match status" value="1"/>
</dbReference>
<evidence type="ECO:0000256" key="3">
    <source>
        <dbReference type="ARBA" id="ARBA00022553"/>
    </source>
</evidence>
<dbReference type="Pfam" id="PF00498">
    <property type="entry name" value="FHA"/>
    <property type="match status" value="1"/>
</dbReference>
<dbReference type="FunFam" id="2.30.30.190:FF:000009">
    <property type="entry name" value="Kinesin family member 13B"/>
    <property type="match status" value="1"/>
</dbReference>
<dbReference type="PROSITE" id="PS00845">
    <property type="entry name" value="CAP_GLY_1"/>
    <property type="match status" value="1"/>
</dbReference>
<dbReference type="InterPro" id="IPR000938">
    <property type="entry name" value="CAP-Gly_domain"/>
</dbReference>
<evidence type="ECO:0000256" key="7">
    <source>
        <dbReference type="ARBA" id="ARBA00023054"/>
    </source>
</evidence>
<dbReference type="FunFam" id="3.40.850.10:FF:000010">
    <property type="entry name" value="Kinesin family member 13A"/>
    <property type="match status" value="1"/>
</dbReference>
<dbReference type="Pfam" id="PF01302">
    <property type="entry name" value="CAP_GLY"/>
    <property type="match status" value="1"/>
</dbReference>
<dbReference type="CDD" id="cd01365">
    <property type="entry name" value="KISc_KIF1A_KIF1B"/>
    <property type="match status" value="1"/>
</dbReference>
<comment type="subcellular location">
    <subcellularLocation>
        <location evidence="1">Cytoplasm</location>
        <location evidence="1">Cytoskeleton</location>
    </subcellularLocation>
</comment>
<proteinExistence type="inferred from homology"/>
<dbReference type="InterPro" id="IPR000253">
    <property type="entry name" value="FHA_dom"/>
</dbReference>
<evidence type="ECO:0000313" key="15">
    <source>
        <dbReference type="Proteomes" id="UP000236370"/>
    </source>
</evidence>
<dbReference type="InterPro" id="IPR022164">
    <property type="entry name" value="Kinesin-like"/>
</dbReference>
<feature type="region of interest" description="Disordered" evidence="11">
    <location>
        <begin position="1226"/>
        <end position="1274"/>
    </location>
</feature>
<evidence type="ECO:0000259" key="13">
    <source>
        <dbReference type="PROSITE" id="PS50245"/>
    </source>
</evidence>
<dbReference type="GO" id="GO:0005737">
    <property type="term" value="C:cytoplasm"/>
    <property type="evidence" value="ECO:0007669"/>
    <property type="project" value="UniProtKB-ARBA"/>
</dbReference>
<dbReference type="PROSITE" id="PS50245">
    <property type="entry name" value="CAP_GLY_2"/>
    <property type="match status" value="1"/>
</dbReference>
<keyword evidence="2" id="KW-0963">Cytoplasm</keyword>
<dbReference type="Proteomes" id="UP000236370">
    <property type="component" value="Unassembled WGS sequence"/>
</dbReference>
<keyword evidence="7" id="KW-0175">Coiled coil</keyword>
<evidence type="ECO:0000256" key="10">
    <source>
        <dbReference type="PROSITE-ProRule" id="PRU00283"/>
    </source>
</evidence>
<dbReference type="SMART" id="SM01052">
    <property type="entry name" value="CAP_GLY"/>
    <property type="match status" value="1"/>
</dbReference>
<evidence type="ECO:0000256" key="6">
    <source>
        <dbReference type="ARBA" id="ARBA00022840"/>
    </source>
</evidence>
<protein>
    <submittedName>
        <fullName evidence="14">KIF13B isoform 6</fullName>
    </submittedName>
</protein>
<keyword evidence="8 10" id="KW-0505">Motor protein</keyword>
<feature type="domain" description="Kinesin motor" evidence="12">
    <location>
        <begin position="5"/>
        <end position="358"/>
    </location>
</feature>
<dbReference type="Gene3D" id="2.60.200.20">
    <property type="match status" value="1"/>
</dbReference>
<dbReference type="FunFam" id="2.60.200.20:FF:000002">
    <property type="entry name" value="Kinesin family member 13A"/>
    <property type="match status" value="1"/>
</dbReference>
<dbReference type="GO" id="GO:0003777">
    <property type="term" value="F:microtubule motor activity"/>
    <property type="evidence" value="ECO:0007669"/>
    <property type="project" value="InterPro"/>
</dbReference>
<name>A0A2J8N8C2_PANTR</name>
<evidence type="ECO:0000313" key="14">
    <source>
        <dbReference type="EMBL" id="PNI68014.1"/>
    </source>
</evidence>
<dbReference type="InterPro" id="IPR036961">
    <property type="entry name" value="Kinesin_motor_dom_sf"/>
</dbReference>
<feature type="compositionally biased region" description="Low complexity" evidence="11">
    <location>
        <begin position="1433"/>
        <end position="1461"/>
    </location>
</feature>
<dbReference type="InterPro" id="IPR001752">
    <property type="entry name" value="Kinesin_motor_dom"/>
</dbReference>
<feature type="region of interest" description="Disordered" evidence="11">
    <location>
        <begin position="1433"/>
        <end position="1503"/>
    </location>
</feature>
<evidence type="ECO:0000256" key="5">
    <source>
        <dbReference type="ARBA" id="ARBA00022741"/>
    </source>
</evidence>
<evidence type="ECO:0000256" key="11">
    <source>
        <dbReference type="SAM" id="MobiDB-lite"/>
    </source>
</evidence>
<dbReference type="InterPro" id="IPR008984">
    <property type="entry name" value="SMAD_FHA_dom_sf"/>
</dbReference>
<dbReference type="GO" id="GO:0007018">
    <property type="term" value="P:microtubule-based movement"/>
    <property type="evidence" value="ECO:0007669"/>
    <property type="project" value="InterPro"/>
</dbReference>
<dbReference type="InterPro" id="IPR032405">
    <property type="entry name" value="Kinesin_assoc"/>
</dbReference>
<feature type="compositionally biased region" description="Pro residues" evidence="11">
    <location>
        <begin position="1462"/>
        <end position="1478"/>
    </location>
</feature>
<sequence>MGDSKVKVAVRIRPMNRRETDLHTKCVVDVDANKVILNPVNTNLSKGDARVCSSGEQYVVFAYDHCFWSMDESVKEKYAGQDIVFKCLGENILQNAFDGYNACIFAYGQTGSGKSYTMMGTADQPGLIPRLCSGLFERTQKEENEEQSFKVEVSYMEIYNEKVRDLLDPKGSRQTLKVREHSVLGPYVDGLSKLAVTSYKDIESLMSEGNKSRTVAATNMNEESSRSHAVFKITLTHTLYDVKSGTSGEKVGKLSLVDLAGSERATKTGAAGDRLKEGSNINKSLTTLGLVISALADQSAGKNKNKFVPYRDSVLTWLLKDSLGGNSKTAMVATVSPAADNYDETLSTLRYADRAKHIVNHAVVNEDPNARIIRDLREEVEKLREQLTQAEAMKSPELKDRLEESEKLIQEMTVTWEEKLRKTEEIAQERQKQLESLGISLQSSGIKVGDDKCFLVNLNADPALNELLVYYLKEHTLIGSANSQDIQLCGMGILPEHCIIDITSEGQVMLTPQKNTRTFVNGSSVSSPIQLHHGDRILWGNNHFFRLNLPKKKKKAEREDEDQDHSMKNENSSEQLDVDGDSSSEVSSEINFNYEYAQMEVTMKALGSNDPMQSILNSLEQQHEEEKRSALERQRLMYEHELEQLRRRLSPEKQNCRSMDRFSFHSPSAQQRLRQWAEEREATLNNSLMRLREQIVKANLLVREANYIAEELDKRTEYKVTLQIPASSLDANRKRGSLLSEPAIQVRRKGKGKQIWSLEKLDNRLLDMRDLYQEWKECEEDNPVIRSYFKRADPFYDEQENHSLIGVANVFLESLFYDVKLQYAVPIINQKGEVAGRLHVEVMRLSGDVGERIAGGDEVAEVSFEKETQENKLVCMEFSVNITEDFIEHLSEGALAIEVYGHKINDPRKNPALWDLGIIQAKTRSLRDRWSEVTRKLEFWVQILEQNENGEYCPVEVISAKDVPTGGIFQLRQEEEEDMDSYQDRDLERLRRKWLNALTKRQEYLDQQLQKLVSKRDKTEDDADREAQLLEMRLTLTEERNAVMVPSAGSGIPGAPAEWYEPCADDFSSQDNLDDPEAGGWDATLTGEEEEEFFELQIVKQHDGEVKAEASWDSAVHGCPQLSRGTPADERLFLIVRVTVQLSHPADMQLVLRKRICVNVHGRQDAQGVEEREALARMAANVENPASADSEAYIEKYLRSVLAVENLLTLDRLRQEVAVKEQLTGKGKLSRRSISSPNVNRLSGSRQDLIPSYSLGSNKGRWESQQDVSQTTVSRGIAPAPALSVSPQNNHSPDPGLSNLAASYLNPVKSFVPQMPKLLKSLFPVRDEKRGKRPSPLAHQTVPRIMVQSASPDIRVTRMEEAQPEMGPDVLVQTMGAPALKICDKPAKVPSPPPVIAVTAVTPAPEAQDGPPSPLSEASSGYFSHSVSTATLSDALGPGLDAAAPPGSMPTAPEAEPEAPISHPPPPTAVPAEEPPGPQQLVSPGRERPDLKAPAPGSPFRVRRVRASELRSFSRMLAGDPGCSPGAEGNAPAPGAGGQALASDSEEADEVPEWLREGEFVTVGAHKTGVVRYVGPADFQEGMWVGVELDLPSGKNDGSIGGKQYFRCNPGYGLLVRPSRVRRATGPVRRRSTGLRLGAPEARRSATLSGSATNLASLTAALAKADRSHKNPENRKSWAS</sequence>
<feature type="region of interest" description="Disordered" evidence="11">
    <location>
        <begin position="1516"/>
        <end position="1551"/>
    </location>
</feature>
<dbReference type="SUPFAM" id="SSF52540">
    <property type="entry name" value="P-loop containing nucleoside triphosphate hydrolases"/>
    <property type="match status" value="1"/>
</dbReference>
<evidence type="ECO:0000256" key="8">
    <source>
        <dbReference type="ARBA" id="ARBA00023175"/>
    </source>
</evidence>
<accession>A0A2J8N8C2</accession>
<feature type="binding site" evidence="10">
    <location>
        <begin position="108"/>
        <end position="115"/>
    </location>
    <ligand>
        <name>ATP</name>
        <dbReference type="ChEBI" id="CHEBI:30616"/>
    </ligand>
</feature>
<dbReference type="Pfam" id="PF00225">
    <property type="entry name" value="Kinesin"/>
    <property type="match status" value="1"/>
</dbReference>
<dbReference type="PROSITE" id="PS50067">
    <property type="entry name" value="KINESIN_MOTOR_2"/>
    <property type="match status" value="1"/>
</dbReference>
<dbReference type="InterPro" id="IPR036859">
    <property type="entry name" value="CAP-Gly_dom_sf"/>
</dbReference>
<dbReference type="InterPro" id="IPR019821">
    <property type="entry name" value="Kinesin_motor_CS"/>
</dbReference>
<dbReference type="SUPFAM" id="SSF49879">
    <property type="entry name" value="SMAD/FHA domain"/>
    <property type="match status" value="1"/>
</dbReference>
<dbReference type="GO" id="GO:0005524">
    <property type="term" value="F:ATP binding"/>
    <property type="evidence" value="ECO:0007669"/>
    <property type="project" value="UniProtKB-UniRule"/>
</dbReference>
<dbReference type="InterPro" id="IPR022140">
    <property type="entry name" value="Kinesin-like_KIF1-typ"/>
</dbReference>
<evidence type="ECO:0000256" key="4">
    <source>
        <dbReference type="ARBA" id="ARBA00022701"/>
    </source>
</evidence>
<gene>
    <name evidence="14" type="ORF">CK820_G0013261</name>
</gene>
<dbReference type="Gene3D" id="2.30.30.190">
    <property type="entry name" value="CAP Gly-rich-like domain"/>
    <property type="match status" value="1"/>
</dbReference>
<reference evidence="14 15" key="1">
    <citation type="submission" date="2017-12" db="EMBL/GenBank/DDBJ databases">
        <title>High-resolution comparative analysis of great ape genomes.</title>
        <authorList>
            <person name="Pollen A."/>
            <person name="Hastie A."/>
            <person name="Hormozdiari F."/>
            <person name="Dougherty M."/>
            <person name="Liu R."/>
            <person name="Chaisson M."/>
            <person name="Hoppe E."/>
            <person name="Hill C."/>
            <person name="Pang A."/>
            <person name="Hillier L."/>
            <person name="Baker C."/>
            <person name="Armstrong J."/>
            <person name="Shendure J."/>
            <person name="Paten B."/>
            <person name="Wilson R."/>
            <person name="Chao H."/>
            <person name="Schneider V."/>
            <person name="Ventura M."/>
            <person name="Kronenberg Z."/>
            <person name="Murali S."/>
            <person name="Gordon D."/>
            <person name="Cantsilieris S."/>
            <person name="Munson K."/>
            <person name="Nelson B."/>
            <person name="Raja A."/>
            <person name="Underwood J."/>
            <person name="Diekhans M."/>
            <person name="Fiddes I."/>
            <person name="Haussler D."/>
            <person name="Eichler E."/>
        </authorList>
    </citation>
    <scope>NUCLEOTIDE SEQUENCE [LARGE SCALE GENOMIC DNA]</scope>
    <source>
        <strain evidence="14">Yerkes chimp pedigree #C0471</strain>
    </source>
</reference>
<evidence type="ECO:0000256" key="2">
    <source>
        <dbReference type="ARBA" id="ARBA00022490"/>
    </source>
</evidence>
<keyword evidence="4" id="KW-0493">Microtubule</keyword>
<feature type="compositionally biased region" description="Polar residues" evidence="11">
    <location>
        <begin position="1232"/>
        <end position="1246"/>
    </location>
</feature>
<evidence type="ECO:0000259" key="12">
    <source>
        <dbReference type="PROSITE" id="PS50067"/>
    </source>
</evidence>
<dbReference type="Pfam" id="PF12473">
    <property type="entry name" value="DUF3694"/>
    <property type="match status" value="1"/>
</dbReference>
<dbReference type="GO" id="GO:0045184">
    <property type="term" value="P:establishment of protein localization"/>
    <property type="evidence" value="ECO:0007669"/>
    <property type="project" value="UniProtKB-ARBA"/>
</dbReference>
<dbReference type="SUPFAM" id="SSF74924">
    <property type="entry name" value="Cap-Gly domain"/>
    <property type="match status" value="1"/>
</dbReference>
<comment type="caution">
    <text evidence="14">The sequence shown here is derived from an EMBL/GenBank/DDBJ whole genome shotgun (WGS) entry which is preliminary data.</text>
</comment>
<dbReference type="SMART" id="SM00129">
    <property type="entry name" value="KISc"/>
    <property type="match status" value="1"/>
</dbReference>
<dbReference type="CDD" id="cd22730">
    <property type="entry name" value="FHA_KIF13B"/>
    <property type="match status" value="1"/>
</dbReference>
<dbReference type="Pfam" id="PF12423">
    <property type="entry name" value="KIF1B"/>
    <property type="match status" value="1"/>
</dbReference>
<comment type="similarity">
    <text evidence="10">Belongs to the TRAFAC class myosin-kinesin ATPase superfamily. Kinesin family.</text>
</comment>
<dbReference type="GO" id="GO:0005874">
    <property type="term" value="C:microtubule"/>
    <property type="evidence" value="ECO:0007669"/>
    <property type="project" value="UniProtKB-KW"/>
</dbReference>
<feature type="domain" description="CAP-Gly" evidence="13">
    <location>
        <begin position="1575"/>
        <end position="1617"/>
    </location>
</feature>
<keyword evidence="3" id="KW-0597">Phosphoprotein</keyword>
<feature type="region of interest" description="Disordered" evidence="11">
    <location>
        <begin position="552"/>
        <end position="587"/>
    </location>
</feature>
<keyword evidence="6 10" id="KW-0067">ATP-binding</keyword>
<feature type="compositionally biased region" description="Low complexity" evidence="11">
    <location>
        <begin position="1525"/>
        <end position="1542"/>
    </location>
</feature>